<sequence length="196" mass="22775">MKEIDAISREFVHSGDACTSCGGFTRIHAKCTSEKTGAVRWKCVKCMYESSREAGSFSDNLKENPLEVTNGKFQCPAKKCSRFLTFEEFWKKDCCEDSRKHNQVFEEYLERKGKFNTLQAEYQRAMKNCLEKKKASENADIYRDAIGASMISTANSFADFLKSNEHIVRNSQLEFDREHMHLLKLYRKFRKTQEDA</sequence>
<dbReference type="EMBL" id="FN653131">
    <property type="protein sequence ID" value="CBY12624.1"/>
    <property type="molecule type" value="Genomic_DNA"/>
</dbReference>
<proteinExistence type="predicted"/>
<evidence type="ECO:0000313" key="2">
    <source>
        <dbReference type="EMBL" id="CBY12624.1"/>
    </source>
</evidence>
<accession>E4XS73</accession>
<gene>
    <name evidence="1" type="ORF">GSOID_T00002024001</name>
    <name evidence="2" type="ORF">GSOID_T00002027001</name>
</gene>
<dbReference type="InParanoid" id="E4XS73"/>
<name>E4XS73_OIKDI</name>
<reference evidence="1" key="1">
    <citation type="journal article" date="2010" name="Science">
        <title>Plasticity of animal genome architecture unmasked by rapid evolution of a pelagic tunicate.</title>
        <authorList>
            <person name="Denoeud F."/>
            <person name="Henriet S."/>
            <person name="Mungpakdee S."/>
            <person name="Aury J.M."/>
            <person name="Da Silva C."/>
            <person name="Brinkmann H."/>
            <person name="Mikhaleva J."/>
            <person name="Olsen L.C."/>
            <person name="Jubin C."/>
            <person name="Canestro C."/>
            <person name="Bouquet J.M."/>
            <person name="Danks G."/>
            <person name="Poulain J."/>
            <person name="Campsteijn C."/>
            <person name="Adamski M."/>
            <person name="Cross I."/>
            <person name="Yadetie F."/>
            <person name="Muffato M."/>
            <person name="Louis A."/>
            <person name="Butcher S."/>
            <person name="Tsagkogeorga G."/>
            <person name="Konrad A."/>
            <person name="Singh S."/>
            <person name="Jensen M.F."/>
            <person name="Cong E.H."/>
            <person name="Eikeseth-Otteraa H."/>
            <person name="Noel B."/>
            <person name="Anthouard V."/>
            <person name="Porcel B.M."/>
            <person name="Kachouri-Lafond R."/>
            <person name="Nishino A."/>
            <person name="Ugolini M."/>
            <person name="Chourrout P."/>
            <person name="Nishida H."/>
            <person name="Aasland R."/>
            <person name="Huzurbazar S."/>
            <person name="Westhof E."/>
            <person name="Delsuc F."/>
            <person name="Lehrach H."/>
            <person name="Reinhardt R."/>
            <person name="Weissenbach J."/>
            <person name="Roy S.W."/>
            <person name="Artiguenave F."/>
            <person name="Postlethwait J.H."/>
            <person name="Manak J.R."/>
            <person name="Thompson E.M."/>
            <person name="Jaillon O."/>
            <person name="Du Pasquier L."/>
            <person name="Boudinot P."/>
            <person name="Liberles D.A."/>
            <person name="Volff J.N."/>
            <person name="Philippe H."/>
            <person name="Lenhard B."/>
            <person name="Roest Crollius H."/>
            <person name="Wincker P."/>
            <person name="Chourrout D."/>
        </authorList>
    </citation>
    <scope>NUCLEOTIDE SEQUENCE [LARGE SCALE GENOMIC DNA]</scope>
</reference>
<dbReference type="AlphaFoldDB" id="E4XS73"/>
<organism evidence="1">
    <name type="scientific">Oikopleura dioica</name>
    <name type="common">Tunicate</name>
    <dbReference type="NCBI Taxonomy" id="34765"/>
    <lineage>
        <taxon>Eukaryota</taxon>
        <taxon>Metazoa</taxon>
        <taxon>Chordata</taxon>
        <taxon>Tunicata</taxon>
        <taxon>Appendicularia</taxon>
        <taxon>Copelata</taxon>
        <taxon>Oikopleuridae</taxon>
        <taxon>Oikopleura</taxon>
    </lineage>
</organism>
<evidence type="ECO:0000313" key="1">
    <source>
        <dbReference type="EMBL" id="CBY12621.1"/>
    </source>
</evidence>
<keyword evidence="3" id="KW-1185">Reference proteome</keyword>
<dbReference type="EMBL" id="FN653131">
    <property type="protein sequence ID" value="CBY12621.1"/>
    <property type="molecule type" value="Genomic_DNA"/>
</dbReference>
<evidence type="ECO:0000313" key="3">
    <source>
        <dbReference type="Proteomes" id="UP000001307"/>
    </source>
</evidence>
<dbReference type="Proteomes" id="UP000001307">
    <property type="component" value="Unassembled WGS sequence"/>
</dbReference>
<protein>
    <submittedName>
        <fullName evidence="1">Uncharacterized protein</fullName>
    </submittedName>
</protein>
<dbReference type="OrthoDB" id="10101122at2759"/>